<dbReference type="FunFam" id="2.40.10.350:FF:000001">
    <property type="entry name" value="Cell shape-determining protein MreC"/>
    <property type="match status" value="1"/>
</dbReference>
<dbReference type="InterPro" id="IPR042177">
    <property type="entry name" value="Cell/Rod_1"/>
</dbReference>
<dbReference type="Pfam" id="PF04085">
    <property type="entry name" value="MreC"/>
    <property type="match status" value="1"/>
</dbReference>
<feature type="coiled-coil region" evidence="5">
    <location>
        <begin position="63"/>
        <end position="90"/>
    </location>
</feature>
<dbReference type="PANTHER" id="PTHR34138:SF1">
    <property type="entry name" value="CELL SHAPE-DETERMINING PROTEIN MREC"/>
    <property type="match status" value="1"/>
</dbReference>
<dbReference type="EMBL" id="FR904239">
    <property type="protein sequence ID" value="CDG48854.1"/>
    <property type="molecule type" value="Genomic_DNA"/>
</dbReference>
<evidence type="ECO:0000313" key="7">
    <source>
        <dbReference type="EMBL" id="CDG48854.1"/>
    </source>
</evidence>
<keyword evidence="3 4" id="KW-0133">Cell shape</keyword>
<reference evidence="7" key="1">
    <citation type="submission" date="2013-06" db="EMBL/GenBank/DDBJ databases">
        <authorList>
            <person name="Mazano-Marin A."/>
        </authorList>
    </citation>
    <scope>NUCLEOTIDE SEQUENCE</scope>
    <source>
        <strain evidence="7">SCt-VLC</strain>
    </source>
</reference>
<dbReference type="Gene3D" id="2.40.10.350">
    <property type="entry name" value="Rod shape-determining protein MreC, domain 2"/>
    <property type="match status" value="1"/>
</dbReference>
<evidence type="ECO:0000256" key="1">
    <source>
        <dbReference type="ARBA" id="ARBA00009369"/>
    </source>
</evidence>
<sequence>MKPIFSRGTSLQLRLFLAVIVAISLIFADRRLDAFVQIRNYMDTAVSPFYFLANGPRKALDSLSETLATRQQLKLENRALRQELLLKNSDLLLLDQFKQENTRLRELLGSPLSQDEHMMVTQVISTSADPYSDQVVIDKGSDNGVYEGQTVISDKGVVGQVAAVAKVTSRVLLICDVAHALPIQVLRNDIRVIAAGSGCADDLQLEHLPSSADVRVGDVLVTSGLGGRFPEGYPVAVVSSVKVDNQRAYTVIQARPTAGLQRLRYLLLLWGTDRNGDMPLPPGEVHRVANERLMQMMPQVLPPVEAVGPPSPLLAAGTH</sequence>
<dbReference type="InterPro" id="IPR007221">
    <property type="entry name" value="MreC"/>
</dbReference>
<proteinExistence type="inferred from homology"/>
<dbReference type="GO" id="GO:0008360">
    <property type="term" value="P:regulation of cell shape"/>
    <property type="evidence" value="ECO:0007669"/>
    <property type="project" value="UniProtKB-KW"/>
</dbReference>
<dbReference type="RefSeq" id="WP_061770903.1">
    <property type="nucleotide sequence ID" value="NZ_FR904239.1"/>
</dbReference>
<evidence type="ECO:0000256" key="3">
    <source>
        <dbReference type="ARBA" id="ARBA00022960"/>
    </source>
</evidence>
<gene>
    <name evidence="7" type="primary">mreC</name>
    <name evidence="7" type="ORF">SCTVLC_2207</name>
</gene>
<keyword evidence="5" id="KW-0175">Coiled coil</keyword>
<dbReference type="Gene3D" id="2.40.10.340">
    <property type="entry name" value="Rod shape-determining protein MreC, domain 1"/>
    <property type="match status" value="1"/>
</dbReference>
<dbReference type="PANTHER" id="PTHR34138">
    <property type="entry name" value="CELL SHAPE-DETERMINING PROTEIN MREC"/>
    <property type="match status" value="1"/>
</dbReference>
<dbReference type="InterPro" id="IPR042175">
    <property type="entry name" value="Cell/Rod_MreC_2"/>
</dbReference>
<dbReference type="NCBIfam" id="TIGR00219">
    <property type="entry name" value="mreC"/>
    <property type="match status" value="1"/>
</dbReference>
<accession>A0A068RD78</accession>
<reference evidence="7" key="2">
    <citation type="journal article" date="2014" name="Genome Biol. Evol.">
        <title>Settling down: the genome of Serratia symbiotica from the aphid Cinara tujafilina zooms in on the process of accommodation to a cooperative intracellular life.</title>
        <authorList>
            <person name="Manzano-Marin A."/>
            <person name="Latorre A."/>
        </authorList>
    </citation>
    <scope>NUCLEOTIDE SEQUENCE</scope>
    <source>
        <strain evidence="7">SCt-VLC</strain>
    </source>
</reference>
<dbReference type="GO" id="GO:0005886">
    <property type="term" value="C:plasma membrane"/>
    <property type="evidence" value="ECO:0007669"/>
    <property type="project" value="TreeGrafter"/>
</dbReference>
<protein>
    <recommendedName>
        <fullName evidence="2 4">Cell shape-determining protein MreC</fullName>
    </recommendedName>
    <alternativeName>
        <fullName evidence="4">Cell shape protein MreC</fullName>
    </alternativeName>
</protein>
<evidence type="ECO:0000256" key="2">
    <source>
        <dbReference type="ARBA" id="ARBA00013855"/>
    </source>
</evidence>
<comment type="similarity">
    <text evidence="1 4">Belongs to the MreC family.</text>
</comment>
<dbReference type="FunFam" id="2.40.10.340:FF:000001">
    <property type="entry name" value="Cell shape-determining protein MreC"/>
    <property type="match status" value="1"/>
</dbReference>
<feature type="domain" description="Rod shape-determining protein MreC beta-barrel core" evidence="6">
    <location>
        <begin position="123"/>
        <end position="270"/>
    </location>
</feature>
<name>A0A068RD78_9GAMM</name>
<evidence type="ECO:0000259" key="6">
    <source>
        <dbReference type="Pfam" id="PF04085"/>
    </source>
</evidence>
<dbReference type="AlphaFoldDB" id="A0A068RD78"/>
<evidence type="ECO:0000256" key="5">
    <source>
        <dbReference type="SAM" id="Coils"/>
    </source>
</evidence>
<dbReference type="PIRSF" id="PIRSF038471">
    <property type="entry name" value="MreC"/>
    <property type="match status" value="1"/>
</dbReference>
<organism evidence="7">
    <name type="scientific">Serratia symbiotica SCt-VLC</name>
    <dbReference type="NCBI Taxonomy" id="1347341"/>
    <lineage>
        <taxon>Bacteria</taxon>
        <taxon>Pseudomonadati</taxon>
        <taxon>Pseudomonadota</taxon>
        <taxon>Gammaproteobacteria</taxon>
        <taxon>Enterobacterales</taxon>
        <taxon>Yersiniaceae</taxon>
        <taxon>Serratia</taxon>
        <taxon>Serratia symbiotica</taxon>
    </lineage>
</organism>
<dbReference type="OrthoDB" id="9808025at2"/>
<dbReference type="InterPro" id="IPR055342">
    <property type="entry name" value="MreC_beta-barrel_core"/>
</dbReference>
<comment type="function">
    <text evidence="4">Involved in formation and maintenance of cell shape.</text>
</comment>
<evidence type="ECO:0000256" key="4">
    <source>
        <dbReference type="PIRNR" id="PIRNR038471"/>
    </source>
</evidence>